<reference evidence="7" key="2">
    <citation type="submission" date="2025-08" db="UniProtKB">
        <authorList>
            <consortium name="Ensembl"/>
        </authorList>
    </citation>
    <scope>IDENTIFICATION</scope>
</reference>
<evidence type="ECO:0000256" key="3">
    <source>
        <dbReference type="ARBA" id="ARBA00023329"/>
    </source>
</evidence>
<name>A0A8C5NC89_GOUWI</name>
<dbReference type="GO" id="GO:0001669">
    <property type="term" value="C:acrosomal vesicle"/>
    <property type="evidence" value="ECO:0007669"/>
    <property type="project" value="UniProtKB-SubCell"/>
</dbReference>
<keyword evidence="3" id="KW-0968">Cytoplasmic vesicle</keyword>
<keyword evidence="8" id="KW-1185">Reference proteome</keyword>
<dbReference type="PANTHER" id="PTHR46511">
    <property type="entry name" value="MORN REPEAT-CONTAINING PROTEIN 3"/>
    <property type="match status" value="1"/>
</dbReference>
<evidence type="ECO:0000256" key="1">
    <source>
        <dbReference type="ARBA" id="ARBA00004218"/>
    </source>
</evidence>
<evidence type="ECO:0000256" key="5">
    <source>
        <dbReference type="ARBA" id="ARBA00045851"/>
    </source>
</evidence>
<dbReference type="InterPro" id="IPR052472">
    <property type="entry name" value="MORN3"/>
</dbReference>
<reference evidence="7" key="1">
    <citation type="submission" date="2020-06" db="EMBL/GenBank/DDBJ databases">
        <authorList>
            <consortium name="Wellcome Sanger Institute Data Sharing"/>
        </authorList>
    </citation>
    <scope>NUCLEOTIDE SEQUENCE [LARGE SCALE GENOMIC DNA]</scope>
</reference>
<keyword evidence="2" id="KW-0677">Repeat</keyword>
<evidence type="ECO:0000313" key="7">
    <source>
        <dbReference type="Ensembl" id="ENSGWIP00000044556.1"/>
    </source>
</evidence>
<dbReference type="SMART" id="SM00698">
    <property type="entry name" value="MORN"/>
    <property type="match status" value="6"/>
</dbReference>
<reference evidence="7" key="3">
    <citation type="submission" date="2025-09" db="UniProtKB">
        <authorList>
            <consortium name="Ensembl"/>
        </authorList>
    </citation>
    <scope>IDENTIFICATION</scope>
</reference>
<sequence>NNILKKTPPSVVESESQTCGPQPRYTTFSANGTKYTGEWQENKKHGKGTQIWKHSHAVYDGEWKCGKPDGFGTYSVQLPKTNAYKKKYCGEWKNGMKHGFGTLFYKTSDKYEGQWRENQRNGAGMMHYANGDIYEGEWMNDKIHGQGTLRLANGDWYEGSWKDGKKNGNGKFYYSAKGQLYDGFWVDGAPKFGTLSDFGKDEPPTPPEYRIPTLQLVDMQMVLEDARSAFKKKCQEPHAHSAT</sequence>
<dbReference type="PANTHER" id="PTHR46511:SF1">
    <property type="entry name" value="MORN REPEAT-CONTAINING PROTEIN 3"/>
    <property type="match status" value="1"/>
</dbReference>
<dbReference type="FunFam" id="2.20.110.10:FF:000002">
    <property type="entry name" value="Phosphatidylinositol 4-phosphate 5-kinase 8"/>
    <property type="match status" value="1"/>
</dbReference>
<dbReference type="InterPro" id="IPR003409">
    <property type="entry name" value="MORN"/>
</dbReference>
<dbReference type="Ensembl" id="ENSGWIT00000048296.1">
    <property type="protein sequence ID" value="ENSGWIP00000044556.1"/>
    <property type="gene ID" value="ENSGWIG00000022161.1"/>
</dbReference>
<dbReference type="AlphaFoldDB" id="A0A8C5NC89"/>
<dbReference type="SUPFAM" id="SSF82185">
    <property type="entry name" value="Histone H3 K4-specific methyltransferase SET7/9 N-terminal domain"/>
    <property type="match status" value="2"/>
</dbReference>
<evidence type="ECO:0000256" key="4">
    <source>
        <dbReference type="ARBA" id="ARBA00039854"/>
    </source>
</evidence>
<feature type="compositionally biased region" description="Polar residues" evidence="6">
    <location>
        <begin position="13"/>
        <end position="22"/>
    </location>
</feature>
<gene>
    <name evidence="7" type="primary">morn3</name>
</gene>
<comment type="function">
    <text evidence="5">Assembles a suppression complex (suppresome) by tethering SIRT1 and MDM2 to regulate composite modifications of p53/TP53. Confers both deacetylation-mediated functional inactivation, by SIRT1, and ubiquitination-dependent degradation, by MDM2, of p53/TP53, promoting a proliferative and cell survival behaviors. May play a role in the regulation of spermatogenesis.</text>
</comment>
<comment type="subcellular location">
    <subcellularLocation>
        <location evidence="1">Cytoplasmic vesicle</location>
        <location evidence="1">Secretory vesicle</location>
        <location evidence="1">Acrosome</location>
    </subcellularLocation>
</comment>
<feature type="region of interest" description="Disordered" evidence="6">
    <location>
        <begin position="1"/>
        <end position="22"/>
    </location>
</feature>
<proteinExistence type="predicted"/>
<dbReference type="Gene3D" id="2.20.110.10">
    <property type="entry name" value="Histone H3 K4-specific methyltransferase SET7/9 N-terminal domain"/>
    <property type="match status" value="3"/>
</dbReference>
<accession>A0A8C5NC89</accession>
<evidence type="ECO:0000256" key="2">
    <source>
        <dbReference type="ARBA" id="ARBA00022737"/>
    </source>
</evidence>
<organism evidence="7 8">
    <name type="scientific">Gouania willdenowi</name>
    <name type="common">Blunt-snouted clingfish</name>
    <name type="synonym">Lepadogaster willdenowi</name>
    <dbReference type="NCBI Taxonomy" id="441366"/>
    <lineage>
        <taxon>Eukaryota</taxon>
        <taxon>Metazoa</taxon>
        <taxon>Chordata</taxon>
        <taxon>Craniata</taxon>
        <taxon>Vertebrata</taxon>
        <taxon>Euteleostomi</taxon>
        <taxon>Actinopterygii</taxon>
        <taxon>Neopterygii</taxon>
        <taxon>Teleostei</taxon>
        <taxon>Neoteleostei</taxon>
        <taxon>Acanthomorphata</taxon>
        <taxon>Ovalentaria</taxon>
        <taxon>Blenniimorphae</taxon>
        <taxon>Blenniiformes</taxon>
        <taxon>Gobiesocoidei</taxon>
        <taxon>Gobiesocidae</taxon>
        <taxon>Gobiesocinae</taxon>
        <taxon>Gouania</taxon>
    </lineage>
</organism>
<dbReference type="Pfam" id="PF02493">
    <property type="entry name" value="MORN"/>
    <property type="match status" value="6"/>
</dbReference>
<dbReference type="Proteomes" id="UP000694680">
    <property type="component" value="Chromosome 12"/>
</dbReference>
<evidence type="ECO:0000256" key="6">
    <source>
        <dbReference type="SAM" id="MobiDB-lite"/>
    </source>
</evidence>
<protein>
    <recommendedName>
        <fullName evidence="4">MORN repeat-containing protein 3</fullName>
    </recommendedName>
</protein>
<evidence type="ECO:0000313" key="8">
    <source>
        <dbReference type="Proteomes" id="UP000694680"/>
    </source>
</evidence>